<dbReference type="InterPro" id="IPR009078">
    <property type="entry name" value="Ferritin-like_SF"/>
</dbReference>
<sequence>MPQPHSKMLVERRFPVRLGQQVGSLEDAYRREKSANWNPVSDIPWDRLRVDRLKQRDKDAARLMWSRRLWAAYGYLSETPATLIRLCLELDRPISPKFFLTVRNTQEACHIAVMQRMAEAYGGYISKPASAAYAATLNLDLSQRILHADTSIDAYVLAHCAIKIGVEAMFYELHQNSVKNKAIATTLGLIAKDKRRHAAFGWDFVTDRVNSWDDVDREAAKDEIVRAVDAVILSGYL</sequence>
<proteinExistence type="predicted"/>
<dbReference type="EMBL" id="UINC01111166">
    <property type="protein sequence ID" value="SVC79174.1"/>
    <property type="molecule type" value="Genomic_DNA"/>
</dbReference>
<evidence type="ECO:0008006" key="2">
    <source>
        <dbReference type="Google" id="ProtNLM"/>
    </source>
</evidence>
<dbReference type="Gene3D" id="1.10.620.20">
    <property type="entry name" value="Ribonucleotide Reductase, subunit A"/>
    <property type="match status" value="1"/>
</dbReference>
<protein>
    <recommendedName>
        <fullName evidence="2">Ferritin-like domain-containing protein</fullName>
    </recommendedName>
</protein>
<dbReference type="GO" id="GO:0016491">
    <property type="term" value="F:oxidoreductase activity"/>
    <property type="evidence" value="ECO:0007669"/>
    <property type="project" value="InterPro"/>
</dbReference>
<dbReference type="AlphaFoldDB" id="A0A382Q0Q1"/>
<gene>
    <name evidence="1" type="ORF">METZ01_LOCUS332028</name>
</gene>
<organism evidence="1">
    <name type="scientific">marine metagenome</name>
    <dbReference type="NCBI Taxonomy" id="408172"/>
    <lineage>
        <taxon>unclassified sequences</taxon>
        <taxon>metagenomes</taxon>
        <taxon>ecological metagenomes</taxon>
    </lineage>
</organism>
<name>A0A382Q0Q1_9ZZZZ</name>
<accession>A0A382Q0Q1</accession>
<reference evidence="1" key="1">
    <citation type="submission" date="2018-05" db="EMBL/GenBank/DDBJ databases">
        <authorList>
            <person name="Lanie J.A."/>
            <person name="Ng W.-L."/>
            <person name="Kazmierczak K.M."/>
            <person name="Andrzejewski T.M."/>
            <person name="Davidsen T.M."/>
            <person name="Wayne K.J."/>
            <person name="Tettelin H."/>
            <person name="Glass J.I."/>
            <person name="Rusch D."/>
            <person name="Podicherti R."/>
            <person name="Tsui H.-C.T."/>
            <person name="Winkler M.E."/>
        </authorList>
    </citation>
    <scope>NUCLEOTIDE SEQUENCE</scope>
</reference>
<evidence type="ECO:0000313" key="1">
    <source>
        <dbReference type="EMBL" id="SVC79174.1"/>
    </source>
</evidence>
<dbReference type="SUPFAM" id="SSF47240">
    <property type="entry name" value="Ferritin-like"/>
    <property type="match status" value="1"/>
</dbReference>
<dbReference type="InterPro" id="IPR012348">
    <property type="entry name" value="RNR-like"/>
</dbReference>
<feature type="non-terminal residue" evidence="1">
    <location>
        <position position="237"/>
    </location>
</feature>